<sequence length="138" mass="15243">MLGSRKGMRDITRGVNDSRSGFRQIKIAFAAPERRVELLTQERDARLSEASKAHSKAIGWGAKKFIQVAERAEHEAGKAQAQLEDVWRSNPELRPAGEQGAVGVGAAGRMAELSELHSRGLISEEEFEHKRRAILEGL</sequence>
<dbReference type="AlphaFoldDB" id="A0A2T0YTP3"/>
<proteinExistence type="predicted"/>
<comment type="caution">
    <text evidence="2">The sequence shown here is derived from an EMBL/GenBank/DDBJ whole genome shotgun (WGS) entry which is preliminary data.</text>
</comment>
<evidence type="ECO:0000313" key="2">
    <source>
        <dbReference type="EMBL" id="PRZ18985.1"/>
    </source>
</evidence>
<gene>
    <name evidence="2" type="ORF">BCL67_101296</name>
</gene>
<name>A0A2T0YTP3_9MICC</name>
<feature type="domain" description="SHOCT" evidence="1">
    <location>
        <begin position="110"/>
        <end position="135"/>
    </location>
</feature>
<dbReference type="InterPro" id="IPR018649">
    <property type="entry name" value="SHOCT"/>
</dbReference>
<evidence type="ECO:0000313" key="3">
    <source>
        <dbReference type="Proteomes" id="UP000238217"/>
    </source>
</evidence>
<dbReference type="EMBL" id="PVTY01000001">
    <property type="protein sequence ID" value="PRZ18985.1"/>
    <property type="molecule type" value="Genomic_DNA"/>
</dbReference>
<accession>A0A2T0YTP3</accession>
<evidence type="ECO:0000259" key="1">
    <source>
        <dbReference type="Pfam" id="PF09851"/>
    </source>
</evidence>
<keyword evidence="3" id="KW-1185">Reference proteome</keyword>
<protein>
    <submittedName>
        <fullName evidence="2">Putative oligomerization/nucleic acid binding protein</fullName>
    </submittedName>
</protein>
<reference evidence="2 3" key="1">
    <citation type="submission" date="2018-03" db="EMBL/GenBank/DDBJ databases">
        <title>Comparative analysis of microorganisms from saline springs in Andes Mountain Range, Colombia.</title>
        <authorList>
            <person name="Rubin E."/>
        </authorList>
    </citation>
    <scope>NUCLEOTIDE SEQUENCE [LARGE SCALE GENOMIC DNA]</scope>
    <source>
        <strain evidence="2 3">CG 35</strain>
    </source>
</reference>
<organism evidence="2 3">
    <name type="scientific">Nesterenkonia sandarakina</name>
    <dbReference type="NCBI Taxonomy" id="272918"/>
    <lineage>
        <taxon>Bacteria</taxon>
        <taxon>Bacillati</taxon>
        <taxon>Actinomycetota</taxon>
        <taxon>Actinomycetes</taxon>
        <taxon>Micrococcales</taxon>
        <taxon>Micrococcaceae</taxon>
        <taxon>Nesterenkonia</taxon>
    </lineage>
</organism>
<dbReference type="Pfam" id="PF09851">
    <property type="entry name" value="SHOCT"/>
    <property type="match status" value="1"/>
</dbReference>
<dbReference type="Proteomes" id="UP000238217">
    <property type="component" value="Unassembled WGS sequence"/>
</dbReference>